<proteinExistence type="predicted"/>
<feature type="coiled-coil region" evidence="1">
    <location>
        <begin position="62"/>
        <end position="133"/>
    </location>
</feature>
<feature type="compositionally biased region" description="Low complexity" evidence="2">
    <location>
        <begin position="18"/>
        <end position="30"/>
    </location>
</feature>
<feature type="compositionally biased region" description="Basic residues" evidence="2">
    <location>
        <begin position="1"/>
        <end position="10"/>
    </location>
</feature>
<comment type="caution">
    <text evidence="3">The sequence shown here is derived from an EMBL/GenBank/DDBJ whole genome shotgun (WGS) entry which is preliminary data.</text>
</comment>
<keyword evidence="1" id="KW-0175">Coiled coil</keyword>
<accession>A0A8B6FHU1</accession>
<evidence type="ECO:0000313" key="4">
    <source>
        <dbReference type="Proteomes" id="UP000596742"/>
    </source>
</evidence>
<evidence type="ECO:0000256" key="2">
    <source>
        <dbReference type="SAM" id="MobiDB-lite"/>
    </source>
</evidence>
<reference evidence="3" key="1">
    <citation type="submission" date="2018-11" db="EMBL/GenBank/DDBJ databases">
        <authorList>
            <person name="Alioto T."/>
            <person name="Alioto T."/>
        </authorList>
    </citation>
    <scope>NUCLEOTIDE SEQUENCE</scope>
</reference>
<organism evidence="3 4">
    <name type="scientific">Mytilus galloprovincialis</name>
    <name type="common">Mediterranean mussel</name>
    <dbReference type="NCBI Taxonomy" id="29158"/>
    <lineage>
        <taxon>Eukaryota</taxon>
        <taxon>Metazoa</taxon>
        <taxon>Spiralia</taxon>
        <taxon>Lophotrochozoa</taxon>
        <taxon>Mollusca</taxon>
        <taxon>Bivalvia</taxon>
        <taxon>Autobranchia</taxon>
        <taxon>Pteriomorphia</taxon>
        <taxon>Mytilida</taxon>
        <taxon>Mytiloidea</taxon>
        <taxon>Mytilidae</taxon>
        <taxon>Mytilinae</taxon>
        <taxon>Mytilus</taxon>
    </lineage>
</organism>
<gene>
    <name evidence="3" type="ORF">MGAL_10B019396</name>
</gene>
<keyword evidence="4" id="KW-1185">Reference proteome</keyword>
<feature type="region of interest" description="Disordered" evidence="2">
    <location>
        <begin position="1"/>
        <end position="42"/>
    </location>
</feature>
<sequence length="171" mass="19801">MGARTSKPKKQNSDTNQSSVTVHHTDTSSTKTFDRRSTVGPSGLYYYYPLGPTKEVRTPPKLSRHHQNVKNSKENLREMAEELEEKMMIANILREENLRSKGKAARDFEERHARVMERKALLTEEKIQKVQDKMVLDEVRLLNRPRMNKPRLMSHSIPQLSKIGSNTDTQQ</sequence>
<evidence type="ECO:0000256" key="1">
    <source>
        <dbReference type="SAM" id="Coils"/>
    </source>
</evidence>
<dbReference type="EMBL" id="UYJE01006830">
    <property type="protein sequence ID" value="VDI49454.1"/>
    <property type="molecule type" value="Genomic_DNA"/>
</dbReference>
<dbReference type="AlphaFoldDB" id="A0A8B6FHU1"/>
<dbReference type="Proteomes" id="UP000596742">
    <property type="component" value="Unassembled WGS sequence"/>
</dbReference>
<feature type="region of interest" description="Disordered" evidence="2">
    <location>
        <begin position="147"/>
        <end position="171"/>
    </location>
</feature>
<evidence type="ECO:0000313" key="3">
    <source>
        <dbReference type="EMBL" id="VDI49454.1"/>
    </source>
</evidence>
<dbReference type="OrthoDB" id="10392774at2759"/>
<protein>
    <submittedName>
        <fullName evidence="3">Uncharacterized protein</fullName>
    </submittedName>
</protein>
<name>A0A8B6FHU1_MYTGA</name>
<feature type="compositionally biased region" description="Polar residues" evidence="2">
    <location>
        <begin position="156"/>
        <end position="171"/>
    </location>
</feature>